<dbReference type="AlphaFoldDB" id="A0A6A6GD81"/>
<sequence length="225" mass="25510">MRKSFKSQMGDITEFCRGLRRSHQNCFPNGFRRSTHFALFLAPRPEAEPEAGFLRMLCLSTKRHPHTSGLLFAPSMRSPGLYLAIDRYTLLINADTFLRTTSRPQGSLAFSQVPATVRYVQLARLEQRATGIPTWPALLADSLLAYPESPGNGKAMLHRHSGYCEWGGRLGHRIHQTVECWVGVYPRIQPLYNGELTVFPQLDAAKLFTGNHMDCCLHDWRPWPG</sequence>
<reference evidence="2" key="1">
    <citation type="journal article" date="2020" name="Stud. Mycol.">
        <title>101 Dothideomycetes genomes: A test case for predicting lifestyles and emergence of pathogens.</title>
        <authorList>
            <person name="Haridas S."/>
            <person name="Albert R."/>
            <person name="Binder M."/>
            <person name="Bloem J."/>
            <person name="LaButti K."/>
            <person name="Salamov A."/>
            <person name="Andreopoulos B."/>
            <person name="Baker S."/>
            <person name="Barry K."/>
            <person name="Bills G."/>
            <person name="Bluhm B."/>
            <person name="Cannon C."/>
            <person name="Castanera R."/>
            <person name="Culley D."/>
            <person name="Daum C."/>
            <person name="Ezra D."/>
            <person name="Gonzalez J."/>
            <person name="Henrissat B."/>
            <person name="Kuo A."/>
            <person name="Liang C."/>
            <person name="Lipzen A."/>
            <person name="Lutzoni F."/>
            <person name="Magnuson J."/>
            <person name="Mondo S."/>
            <person name="Nolan M."/>
            <person name="Ohm R."/>
            <person name="Pangilinan J."/>
            <person name="Park H.-J."/>
            <person name="Ramirez L."/>
            <person name="Alfaro M."/>
            <person name="Sun H."/>
            <person name="Tritt A."/>
            <person name="Yoshinaga Y."/>
            <person name="Zwiers L.-H."/>
            <person name="Turgeon B."/>
            <person name="Goodwin S."/>
            <person name="Spatafora J."/>
            <person name="Crous P."/>
            <person name="Grigoriev I."/>
        </authorList>
    </citation>
    <scope>NUCLEOTIDE SEQUENCE [LARGE SCALE GENOMIC DNA]</scope>
    <source>
        <strain evidence="2">CECT 20119</strain>
    </source>
</reference>
<accession>A0A6A6GD81</accession>
<organism evidence="1 2">
    <name type="scientific">Elsinoe ampelina</name>
    <dbReference type="NCBI Taxonomy" id="302913"/>
    <lineage>
        <taxon>Eukaryota</taxon>
        <taxon>Fungi</taxon>
        <taxon>Dikarya</taxon>
        <taxon>Ascomycota</taxon>
        <taxon>Pezizomycotina</taxon>
        <taxon>Dothideomycetes</taxon>
        <taxon>Dothideomycetidae</taxon>
        <taxon>Myriangiales</taxon>
        <taxon>Elsinoaceae</taxon>
        <taxon>Elsinoe</taxon>
    </lineage>
</organism>
<proteinExistence type="predicted"/>
<dbReference type="OrthoDB" id="10521653at2759"/>
<dbReference type="EMBL" id="ML992506">
    <property type="protein sequence ID" value="KAF2223685.1"/>
    <property type="molecule type" value="Genomic_DNA"/>
</dbReference>
<evidence type="ECO:0000313" key="2">
    <source>
        <dbReference type="Proteomes" id="UP000799538"/>
    </source>
</evidence>
<keyword evidence="2" id="KW-1185">Reference proteome</keyword>
<gene>
    <name evidence="1" type="ORF">BDZ85DRAFT_112819</name>
</gene>
<evidence type="ECO:0000313" key="1">
    <source>
        <dbReference type="EMBL" id="KAF2223685.1"/>
    </source>
</evidence>
<protein>
    <submittedName>
        <fullName evidence="1">Uncharacterized protein</fullName>
    </submittedName>
</protein>
<name>A0A6A6GD81_9PEZI</name>
<dbReference type="Proteomes" id="UP000799538">
    <property type="component" value="Unassembled WGS sequence"/>
</dbReference>